<dbReference type="Proteomes" id="UP001152797">
    <property type="component" value="Unassembled WGS sequence"/>
</dbReference>
<protein>
    <submittedName>
        <fullName evidence="1">Uncharacterized protein</fullName>
    </submittedName>
</protein>
<comment type="caution">
    <text evidence="1">The sequence shown here is derived from an EMBL/GenBank/DDBJ whole genome shotgun (WGS) entry which is preliminary data.</text>
</comment>
<organism evidence="1">
    <name type="scientific">Cladocopium goreaui</name>
    <dbReference type="NCBI Taxonomy" id="2562237"/>
    <lineage>
        <taxon>Eukaryota</taxon>
        <taxon>Sar</taxon>
        <taxon>Alveolata</taxon>
        <taxon>Dinophyceae</taxon>
        <taxon>Suessiales</taxon>
        <taxon>Symbiodiniaceae</taxon>
        <taxon>Cladocopium</taxon>
    </lineage>
</organism>
<reference evidence="2 3" key="2">
    <citation type="submission" date="2024-05" db="EMBL/GenBank/DDBJ databases">
        <authorList>
            <person name="Chen Y."/>
            <person name="Shah S."/>
            <person name="Dougan E. K."/>
            <person name="Thang M."/>
            <person name="Chan C."/>
        </authorList>
    </citation>
    <scope>NUCLEOTIDE SEQUENCE [LARGE SCALE GENOMIC DNA]</scope>
</reference>
<reference evidence="1" key="1">
    <citation type="submission" date="2022-10" db="EMBL/GenBank/DDBJ databases">
        <authorList>
            <person name="Chen Y."/>
            <person name="Dougan E. K."/>
            <person name="Chan C."/>
            <person name="Rhodes N."/>
            <person name="Thang M."/>
        </authorList>
    </citation>
    <scope>NUCLEOTIDE SEQUENCE</scope>
</reference>
<evidence type="ECO:0000313" key="2">
    <source>
        <dbReference type="EMBL" id="CAL4790965.1"/>
    </source>
</evidence>
<accession>A0A9P1G850</accession>
<gene>
    <name evidence="1" type="ORF">C1SCF055_LOCUS29503</name>
</gene>
<sequence>MPAVRGRVGRKPLTEYQGWPKGIYPMSDGWVPPCYPKEEDLIAYEERMNARKKATLVKRHLCMKETMAFTCFWCRASEEEPQLHQLRKREFAQKSEYSMLAYAMGEGEYSGEGDDRSYFAIVFYEPSKKSKVERAFKSTGLELGDYEQVVVDPDSKMEQEEKFMYAHGAGEVGEVILGEFEYQVVRKGSPEYDDPWGPSHPEGRFWV</sequence>
<dbReference type="AlphaFoldDB" id="A0A9P1G850"/>
<dbReference type="EMBL" id="CAMXCT030003311">
    <property type="protein sequence ID" value="CAL4790965.1"/>
    <property type="molecule type" value="Genomic_DNA"/>
</dbReference>
<dbReference type="EMBL" id="CAMXCT010003311">
    <property type="protein sequence ID" value="CAI4003653.1"/>
    <property type="molecule type" value="Genomic_DNA"/>
</dbReference>
<dbReference type="OrthoDB" id="422359at2759"/>
<dbReference type="EMBL" id="CAMXCT020003311">
    <property type="protein sequence ID" value="CAL1157028.1"/>
    <property type="molecule type" value="Genomic_DNA"/>
</dbReference>
<evidence type="ECO:0000313" key="1">
    <source>
        <dbReference type="EMBL" id="CAI4003653.1"/>
    </source>
</evidence>
<keyword evidence="3" id="KW-1185">Reference proteome</keyword>
<evidence type="ECO:0000313" key="3">
    <source>
        <dbReference type="Proteomes" id="UP001152797"/>
    </source>
</evidence>
<proteinExistence type="predicted"/>
<name>A0A9P1G850_9DINO</name>